<keyword evidence="11" id="KW-1185">Reference proteome</keyword>
<comment type="subcellular location">
    <subcellularLocation>
        <location evidence="1 7">Cell membrane</location>
        <topology evidence="1 7">Multi-pass membrane protein</topology>
    </subcellularLocation>
</comment>
<name>A0ABW2HF93_9MICO</name>
<evidence type="ECO:0000256" key="8">
    <source>
        <dbReference type="SAM" id="MobiDB-lite"/>
    </source>
</evidence>
<dbReference type="Proteomes" id="UP001596507">
    <property type="component" value="Unassembled WGS sequence"/>
</dbReference>
<dbReference type="RefSeq" id="WP_262873525.1">
    <property type="nucleotide sequence ID" value="NZ_BAABKW010000002.1"/>
</dbReference>
<evidence type="ECO:0000256" key="4">
    <source>
        <dbReference type="ARBA" id="ARBA00022692"/>
    </source>
</evidence>
<evidence type="ECO:0000256" key="5">
    <source>
        <dbReference type="ARBA" id="ARBA00022989"/>
    </source>
</evidence>
<feature type="transmembrane region" description="Helical" evidence="7">
    <location>
        <begin position="250"/>
        <end position="271"/>
    </location>
</feature>
<dbReference type="InterPro" id="IPR050366">
    <property type="entry name" value="BP-dependent_transpt_permease"/>
</dbReference>
<dbReference type="PANTHER" id="PTHR43386">
    <property type="entry name" value="OLIGOPEPTIDE TRANSPORT SYSTEM PERMEASE PROTEIN APPC"/>
    <property type="match status" value="1"/>
</dbReference>
<dbReference type="InterPro" id="IPR025966">
    <property type="entry name" value="OppC_N"/>
</dbReference>
<dbReference type="PANTHER" id="PTHR43386:SF1">
    <property type="entry name" value="D,D-DIPEPTIDE TRANSPORT SYSTEM PERMEASE PROTEIN DDPC-RELATED"/>
    <property type="match status" value="1"/>
</dbReference>
<evidence type="ECO:0000259" key="9">
    <source>
        <dbReference type="PROSITE" id="PS50928"/>
    </source>
</evidence>
<dbReference type="Pfam" id="PF00528">
    <property type="entry name" value="BPD_transp_1"/>
    <property type="match status" value="1"/>
</dbReference>
<evidence type="ECO:0000313" key="11">
    <source>
        <dbReference type="Proteomes" id="UP001596507"/>
    </source>
</evidence>
<gene>
    <name evidence="10" type="ORF">ACFQRL_06685</name>
</gene>
<feature type="region of interest" description="Disordered" evidence="8">
    <location>
        <begin position="362"/>
        <end position="406"/>
    </location>
</feature>
<evidence type="ECO:0000256" key="1">
    <source>
        <dbReference type="ARBA" id="ARBA00004651"/>
    </source>
</evidence>
<keyword evidence="2 7" id="KW-0813">Transport</keyword>
<evidence type="ECO:0000256" key="3">
    <source>
        <dbReference type="ARBA" id="ARBA00022475"/>
    </source>
</evidence>
<dbReference type="EMBL" id="JBHTBE010000001">
    <property type="protein sequence ID" value="MFC7268638.1"/>
    <property type="molecule type" value="Genomic_DNA"/>
</dbReference>
<keyword evidence="5 7" id="KW-1133">Transmembrane helix</keyword>
<proteinExistence type="inferred from homology"/>
<evidence type="ECO:0000256" key="7">
    <source>
        <dbReference type="RuleBase" id="RU363032"/>
    </source>
</evidence>
<protein>
    <submittedName>
        <fullName evidence="10">ABC transporter permease</fullName>
    </submittedName>
</protein>
<dbReference type="Gene3D" id="1.10.3720.10">
    <property type="entry name" value="MetI-like"/>
    <property type="match status" value="1"/>
</dbReference>
<feature type="transmembrane region" description="Helical" evidence="7">
    <location>
        <begin position="201"/>
        <end position="219"/>
    </location>
</feature>
<comment type="caution">
    <text evidence="10">The sequence shown here is derived from an EMBL/GenBank/DDBJ whole genome shotgun (WGS) entry which is preliminary data.</text>
</comment>
<feature type="transmembrane region" description="Helical" evidence="7">
    <location>
        <begin position="141"/>
        <end position="164"/>
    </location>
</feature>
<dbReference type="PROSITE" id="PS50928">
    <property type="entry name" value="ABC_TM1"/>
    <property type="match status" value="1"/>
</dbReference>
<feature type="compositionally biased region" description="Basic and acidic residues" evidence="8">
    <location>
        <begin position="378"/>
        <end position="406"/>
    </location>
</feature>
<sequence length="406" mass="44078">MSTTLPTDAPQDRGSEQSLEQKAVAGLSQGALVRRRFFRHTGAMIAMVVLVLVILLAFTSVGTVIGGTGSLQATPDGTLEINGWRIQGWWPLDWFTTYPVVNGGLPTLTLWPFSLGEHPFGQDTLGKDVFAQVMRGTQQSITVMFLVGAVSLGIGVLLGALSGFYRGTIDSLIMRFTDVIIIIPIIVIGSIFGRIFGGNAIVFGIFLGILSWTGLARLVRGEFLALREREFVDAARVAGASNRRIIFQHILPNAVGIIIVNTTLLMSAAVLTEAALSFLGFGITYPDVSLGQIISTYREAFRTRPWLFWWPGLFIIILALCINFIGDGLRDAFDPRQQSKVSKRKARRAAAAVPSVQGVQIVEGETSYDDPEIADQVTVRDESVIEDPAERPATDVDGESPKDGQP</sequence>
<keyword evidence="6 7" id="KW-0472">Membrane</keyword>
<dbReference type="CDD" id="cd06261">
    <property type="entry name" value="TM_PBP2"/>
    <property type="match status" value="1"/>
</dbReference>
<reference evidence="11" key="1">
    <citation type="journal article" date="2019" name="Int. J. Syst. Evol. Microbiol.">
        <title>The Global Catalogue of Microorganisms (GCM) 10K type strain sequencing project: providing services to taxonomists for standard genome sequencing and annotation.</title>
        <authorList>
            <consortium name="The Broad Institute Genomics Platform"/>
            <consortium name="The Broad Institute Genome Sequencing Center for Infectious Disease"/>
            <person name="Wu L."/>
            <person name="Ma J."/>
        </authorList>
    </citation>
    <scope>NUCLEOTIDE SEQUENCE [LARGE SCALE GENOMIC DNA]</scope>
    <source>
        <strain evidence="11">CGMCC 1.15772</strain>
    </source>
</reference>
<feature type="domain" description="ABC transmembrane type-1" evidence="9">
    <location>
        <begin position="137"/>
        <end position="326"/>
    </location>
</feature>
<evidence type="ECO:0000256" key="6">
    <source>
        <dbReference type="ARBA" id="ARBA00023136"/>
    </source>
</evidence>
<accession>A0ABW2HF93</accession>
<feature type="transmembrane region" description="Helical" evidence="7">
    <location>
        <begin position="176"/>
        <end position="195"/>
    </location>
</feature>
<organism evidence="10 11">
    <name type="scientific">Microbacterium fluvii</name>
    <dbReference type="NCBI Taxonomy" id="415215"/>
    <lineage>
        <taxon>Bacteria</taxon>
        <taxon>Bacillati</taxon>
        <taxon>Actinomycetota</taxon>
        <taxon>Actinomycetes</taxon>
        <taxon>Micrococcales</taxon>
        <taxon>Microbacteriaceae</taxon>
        <taxon>Microbacterium</taxon>
    </lineage>
</organism>
<evidence type="ECO:0000256" key="2">
    <source>
        <dbReference type="ARBA" id="ARBA00022448"/>
    </source>
</evidence>
<dbReference type="SUPFAM" id="SSF161098">
    <property type="entry name" value="MetI-like"/>
    <property type="match status" value="1"/>
</dbReference>
<keyword evidence="4 7" id="KW-0812">Transmembrane</keyword>
<evidence type="ECO:0000313" key="10">
    <source>
        <dbReference type="EMBL" id="MFC7268638.1"/>
    </source>
</evidence>
<feature type="transmembrane region" description="Helical" evidence="7">
    <location>
        <begin position="44"/>
        <end position="65"/>
    </location>
</feature>
<dbReference type="Pfam" id="PF12911">
    <property type="entry name" value="OppC_N"/>
    <property type="match status" value="1"/>
</dbReference>
<dbReference type="InterPro" id="IPR000515">
    <property type="entry name" value="MetI-like"/>
</dbReference>
<dbReference type="InterPro" id="IPR035906">
    <property type="entry name" value="MetI-like_sf"/>
</dbReference>
<keyword evidence="3" id="KW-1003">Cell membrane</keyword>
<comment type="similarity">
    <text evidence="7">Belongs to the binding-protein-dependent transport system permease family.</text>
</comment>
<feature type="transmembrane region" description="Helical" evidence="7">
    <location>
        <begin position="307"/>
        <end position="326"/>
    </location>
</feature>